<proteinExistence type="predicted"/>
<organism evidence="1 2">
    <name type="scientific">Acaulospora colombiana</name>
    <dbReference type="NCBI Taxonomy" id="27376"/>
    <lineage>
        <taxon>Eukaryota</taxon>
        <taxon>Fungi</taxon>
        <taxon>Fungi incertae sedis</taxon>
        <taxon>Mucoromycota</taxon>
        <taxon>Glomeromycotina</taxon>
        <taxon>Glomeromycetes</taxon>
        <taxon>Diversisporales</taxon>
        <taxon>Acaulosporaceae</taxon>
        <taxon>Acaulospora</taxon>
    </lineage>
</organism>
<name>A0ACA9QIN6_9GLOM</name>
<sequence>MENTIRLLESIPSVCRGIRCLNIKIPFFENNPEVTQAIVELIRTQTYLTEFSLEGIRSGESRDMIGALHQSIALTSIRLENVNVTNTTLLNLSLCQNLQSLAILRCQGLTIDENIGNENLWNRIRFNLKILHLKNSP</sequence>
<gene>
    <name evidence="1" type="ORF">ACOLOM_LOCUS12451</name>
</gene>
<evidence type="ECO:0000313" key="1">
    <source>
        <dbReference type="EMBL" id="CAG8746103.1"/>
    </source>
</evidence>
<keyword evidence="2" id="KW-1185">Reference proteome</keyword>
<feature type="non-terminal residue" evidence="1">
    <location>
        <position position="137"/>
    </location>
</feature>
<dbReference type="EMBL" id="CAJVPT010050516">
    <property type="protein sequence ID" value="CAG8746103.1"/>
    <property type="molecule type" value="Genomic_DNA"/>
</dbReference>
<reference evidence="1" key="1">
    <citation type="submission" date="2021-06" db="EMBL/GenBank/DDBJ databases">
        <authorList>
            <person name="Kallberg Y."/>
            <person name="Tangrot J."/>
            <person name="Rosling A."/>
        </authorList>
    </citation>
    <scope>NUCLEOTIDE SEQUENCE</scope>
    <source>
        <strain evidence="1">CL356</strain>
    </source>
</reference>
<accession>A0ACA9QIN6</accession>
<evidence type="ECO:0000313" key="2">
    <source>
        <dbReference type="Proteomes" id="UP000789525"/>
    </source>
</evidence>
<protein>
    <submittedName>
        <fullName evidence="1">9108_t:CDS:1</fullName>
    </submittedName>
</protein>
<dbReference type="Proteomes" id="UP000789525">
    <property type="component" value="Unassembled WGS sequence"/>
</dbReference>
<comment type="caution">
    <text evidence="1">The sequence shown here is derived from an EMBL/GenBank/DDBJ whole genome shotgun (WGS) entry which is preliminary data.</text>
</comment>